<evidence type="ECO:0000256" key="1">
    <source>
        <dbReference type="ARBA" id="ARBA00005254"/>
    </source>
</evidence>
<dbReference type="PhylomeDB" id="A0A0G4FNS5"/>
<evidence type="ECO:0000313" key="6">
    <source>
        <dbReference type="EMBL" id="CEM15722.1"/>
    </source>
</evidence>
<dbReference type="PANTHER" id="PTHR11941">
    <property type="entry name" value="ENOYL-COA HYDRATASE-RELATED"/>
    <property type="match status" value="1"/>
</dbReference>
<dbReference type="CDD" id="cd06558">
    <property type="entry name" value="crotonase-like"/>
    <property type="match status" value="1"/>
</dbReference>
<comment type="similarity">
    <text evidence="1 4">Belongs to the enoyl-CoA hydratase/isomerase family.</text>
</comment>
<evidence type="ECO:0000256" key="2">
    <source>
        <dbReference type="ARBA" id="ARBA00023098"/>
    </source>
</evidence>
<dbReference type="InterPro" id="IPR001753">
    <property type="entry name" value="Enoyl-CoA_hydra/iso"/>
</dbReference>
<evidence type="ECO:0000256" key="5">
    <source>
        <dbReference type="SAM" id="MobiDB-lite"/>
    </source>
</evidence>
<accession>A0A0G4FNS5</accession>
<dbReference type="PROSITE" id="PS00166">
    <property type="entry name" value="ENOYL_COA_HYDRATASE"/>
    <property type="match status" value="1"/>
</dbReference>
<dbReference type="PANTHER" id="PTHR11941:SF169">
    <property type="entry name" value="(7AS)-7A-METHYL-1,5-DIOXO-2,3,5,6,7,7A-HEXAHYDRO-1H-INDENE-CARBOXYL-COA HYDROLASE"/>
    <property type="match status" value="1"/>
</dbReference>
<evidence type="ECO:0008006" key="7">
    <source>
        <dbReference type="Google" id="ProtNLM"/>
    </source>
</evidence>
<feature type="region of interest" description="Disordered" evidence="5">
    <location>
        <begin position="217"/>
        <end position="255"/>
    </location>
</feature>
<evidence type="ECO:0000256" key="3">
    <source>
        <dbReference type="ARBA" id="ARBA00023239"/>
    </source>
</evidence>
<dbReference type="Pfam" id="PF00378">
    <property type="entry name" value="ECH_1"/>
    <property type="match status" value="1"/>
</dbReference>
<organism evidence="6">
    <name type="scientific">Chromera velia CCMP2878</name>
    <dbReference type="NCBI Taxonomy" id="1169474"/>
    <lineage>
        <taxon>Eukaryota</taxon>
        <taxon>Sar</taxon>
        <taxon>Alveolata</taxon>
        <taxon>Colpodellida</taxon>
        <taxon>Chromeraceae</taxon>
        <taxon>Chromera</taxon>
    </lineage>
</organism>
<evidence type="ECO:0000256" key="4">
    <source>
        <dbReference type="RuleBase" id="RU003707"/>
    </source>
</evidence>
<dbReference type="SUPFAM" id="SSF52096">
    <property type="entry name" value="ClpP/crotonase"/>
    <property type="match status" value="1"/>
</dbReference>
<dbReference type="Gene3D" id="3.90.226.10">
    <property type="entry name" value="2-enoyl-CoA Hydratase, Chain A, domain 1"/>
    <property type="match status" value="1"/>
</dbReference>
<dbReference type="InterPro" id="IPR029045">
    <property type="entry name" value="ClpP/crotonase-like_dom_sf"/>
</dbReference>
<gene>
    <name evidence="6" type="ORF">Cvel_17931</name>
</gene>
<feature type="compositionally biased region" description="Basic and acidic residues" evidence="5">
    <location>
        <begin position="245"/>
        <end position="255"/>
    </location>
</feature>
<dbReference type="GO" id="GO:0016829">
    <property type="term" value="F:lyase activity"/>
    <property type="evidence" value="ECO:0007669"/>
    <property type="project" value="UniProtKB-KW"/>
</dbReference>
<dbReference type="VEuPathDB" id="CryptoDB:Cvel_17931"/>
<dbReference type="Gene3D" id="1.10.12.10">
    <property type="entry name" value="Lyase 2-enoyl-coa Hydratase, Chain A, domain 2"/>
    <property type="match status" value="1"/>
</dbReference>
<reference evidence="6" key="1">
    <citation type="submission" date="2014-11" db="EMBL/GenBank/DDBJ databases">
        <authorList>
            <person name="Otto D Thomas"/>
            <person name="Naeem Raeece"/>
        </authorList>
    </citation>
    <scope>NUCLEOTIDE SEQUENCE</scope>
</reference>
<proteinExistence type="inferred from homology"/>
<dbReference type="EMBL" id="CDMZ01000504">
    <property type="protein sequence ID" value="CEM15722.1"/>
    <property type="molecule type" value="Genomic_DNA"/>
</dbReference>
<dbReference type="GO" id="GO:0006635">
    <property type="term" value="P:fatty acid beta-oxidation"/>
    <property type="evidence" value="ECO:0007669"/>
    <property type="project" value="TreeGrafter"/>
</dbReference>
<sequence>MAPFVEYKKGDGKHGEHQHIRRIILNRPDARNAVNAEVAQQMEAALDAFENDDDAWVAVLCARGPVFCAGADLKAISDSRGGTIFTEKGGFAGFVRYPRRKPVVAAVEGPCFAGGLELALACDFIVASSAASFGLPEVKRSLVAAAGGLFRLPSRIPTNEAMMMVLTGDPIDARRAYQLGLVQRLTPPGAAEAEALDAARRIALNAPVAVALSRQVARTPGEGPSEAQGWEASEEAWARVSSSADHAEGPRAFVEKRAPRWKGWESVEERERLVPLPSTSRL</sequence>
<keyword evidence="2" id="KW-0443">Lipid metabolism</keyword>
<dbReference type="AlphaFoldDB" id="A0A0G4FNS5"/>
<dbReference type="NCBIfam" id="NF006100">
    <property type="entry name" value="PRK08252.1"/>
    <property type="match status" value="1"/>
</dbReference>
<dbReference type="InterPro" id="IPR014748">
    <property type="entry name" value="Enoyl-CoA_hydra_C"/>
</dbReference>
<dbReference type="InterPro" id="IPR018376">
    <property type="entry name" value="Enoyl-CoA_hyd/isom_CS"/>
</dbReference>
<protein>
    <recommendedName>
        <fullName evidence="7">Enoyl-CoA hydratase</fullName>
    </recommendedName>
</protein>
<name>A0A0G4FNS5_9ALVE</name>
<keyword evidence="3" id="KW-0456">Lyase</keyword>